<evidence type="ECO:0000256" key="9">
    <source>
        <dbReference type="ARBA" id="ARBA00022842"/>
    </source>
</evidence>
<evidence type="ECO:0000256" key="12">
    <source>
        <dbReference type="NCBIfam" id="TIGR00334"/>
    </source>
</evidence>
<keyword evidence="1 11" id="KW-0963">Cytoplasm</keyword>
<sequence length="186" mass="21031">MIIKEIIVVEGRDDTTAIKRAVDADTIETNGSAVHMSVLEKIRHAQEKRGVIVLTDPDYPGQRIRQIVQEYVPGCKHAFIDRKDALRKNGKGLGVEHASPHTIREALKHAHTMMEAPVEQVSKKELIEAGLIGGPKAKARRELLGKRLNIGYSNGKQLYNRILMFQISNEEFVREMSRILQEEQDD</sequence>
<dbReference type="InterPro" id="IPR004466">
    <property type="entry name" value="RNase_M5"/>
</dbReference>
<dbReference type="PANTHER" id="PTHR39156">
    <property type="entry name" value="RIBONUCLEASE M5"/>
    <property type="match status" value="1"/>
</dbReference>
<comment type="subcellular location">
    <subcellularLocation>
        <location evidence="11">Cytoplasm</location>
    </subcellularLocation>
</comment>
<dbReference type="InterPro" id="IPR025156">
    <property type="entry name" value="RNase_M5_C"/>
</dbReference>
<dbReference type="InterPro" id="IPR006171">
    <property type="entry name" value="TOPRIM_dom"/>
</dbReference>
<evidence type="ECO:0000256" key="10">
    <source>
        <dbReference type="ARBA" id="ARBA00022884"/>
    </source>
</evidence>
<dbReference type="InterPro" id="IPR034141">
    <property type="entry name" value="TOPRIM_RNase_M5-like"/>
</dbReference>
<protein>
    <recommendedName>
        <fullName evidence="11 12">Ribonuclease M5</fullName>
        <ecNumber evidence="11 12">3.1.26.8</ecNumber>
    </recommendedName>
    <alternativeName>
        <fullName evidence="11">RNase M5</fullName>
    </alternativeName>
    <alternativeName>
        <fullName evidence="11">Ribosomal RNA terminal maturase M5</fullName>
    </alternativeName>
</protein>
<evidence type="ECO:0000256" key="6">
    <source>
        <dbReference type="ARBA" id="ARBA00022730"/>
    </source>
</evidence>
<gene>
    <name evidence="11" type="primary">rnmV</name>
    <name evidence="14" type="ORF">KR50_05730</name>
</gene>
<comment type="caution">
    <text evidence="14">The sequence shown here is derived from an EMBL/GenBank/DDBJ whole genome shotgun (WGS) entry which is preliminary data.</text>
</comment>
<dbReference type="GO" id="GO:0043822">
    <property type="term" value="F:ribonuclease M5 activity"/>
    <property type="evidence" value="ECO:0007669"/>
    <property type="project" value="UniProtKB-UniRule"/>
</dbReference>
<keyword evidence="3 11" id="KW-0698">rRNA processing</keyword>
<dbReference type="EMBL" id="JXRR01000004">
    <property type="protein sequence ID" value="KIL52445.1"/>
    <property type="molecule type" value="Genomic_DNA"/>
</dbReference>
<keyword evidence="6 11" id="KW-0699">rRNA-binding</keyword>
<comment type="catalytic activity">
    <reaction evidence="11">
        <text>Endonucleolytic cleavage of RNA, removing 21 and 42 nucleotides, respectively, from the 5'- and 3'-termini of a 5S-rRNA precursor.</text>
        <dbReference type="EC" id="3.1.26.8"/>
    </reaction>
</comment>
<dbReference type="GO" id="GO:0019843">
    <property type="term" value="F:rRNA binding"/>
    <property type="evidence" value="ECO:0007669"/>
    <property type="project" value="UniProtKB-KW"/>
</dbReference>
<dbReference type="GO" id="GO:0006364">
    <property type="term" value="P:rRNA processing"/>
    <property type="evidence" value="ECO:0007669"/>
    <property type="project" value="UniProtKB-UniRule"/>
</dbReference>
<evidence type="ECO:0000256" key="5">
    <source>
        <dbReference type="ARBA" id="ARBA00022723"/>
    </source>
</evidence>
<dbReference type="Gene3D" id="3.40.1360.10">
    <property type="match status" value="1"/>
</dbReference>
<keyword evidence="4 11" id="KW-0540">Nuclease</keyword>
<comment type="similarity">
    <text evidence="11">Belongs to the ribonuclease M5 family.</text>
</comment>
<keyword evidence="5" id="KW-0479">Metal-binding</keyword>
<dbReference type="Proteomes" id="UP000031972">
    <property type="component" value="Unassembled WGS sequence"/>
</dbReference>
<evidence type="ECO:0000256" key="8">
    <source>
        <dbReference type="ARBA" id="ARBA00022801"/>
    </source>
</evidence>
<keyword evidence="9" id="KW-0460">Magnesium</keyword>
<name>A0A0C2RQB2_9BACL</name>
<dbReference type="Pfam" id="PF01751">
    <property type="entry name" value="Toprim"/>
    <property type="match status" value="1"/>
</dbReference>
<dbReference type="AlphaFoldDB" id="A0A0C2RQB2"/>
<keyword evidence="2 11" id="KW-0690">Ribosome biogenesis</keyword>
<evidence type="ECO:0000256" key="2">
    <source>
        <dbReference type="ARBA" id="ARBA00022517"/>
    </source>
</evidence>
<dbReference type="PATRIC" id="fig|220754.4.peg.584"/>
<dbReference type="Pfam" id="PF13331">
    <property type="entry name" value="DUF4093"/>
    <property type="match status" value="1"/>
</dbReference>
<dbReference type="HAMAP" id="MF_01469">
    <property type="entry name" value="RNase_M5"/>
    <property type="match status" value="1"/>
</dbReference>
<organism evidence="14 15">
    <name type="scientific">Jeotgalibacillus campisalis</name>
    <dbReference type="NCBI Taxonomy" id="220754"/>
    <lineage>
        <taxon>Bacteria</taxon>
        <taxon>Bacillati</taxon>
        <taxon>Bacillota</taxon>
        <taxon>Bacilli</taxon>
        <taxon>Bacillales</taxon>
        <taxon>Caryophanaceae</taxon>
        <taxon>Jeotgalibacillus</taxon>
    </lineage>
</organism>
<proteinExistence type="inferred from homology"/>
<evidence type="ECO:0000256" key="3">
    <source>
        <dbReference type="ARBA" id="ARBA00022552"/>
    </source>
</evidence>
<keyword evidence="15" id="KW-1185">Reference proteome</keyword>
<evidence type="ECO:0000313" key="14">
    <source>
        <dbReference type="EMBL" id="KIL52445.1"/>
    </source>
</evidence>
<dbReference type="GO" id="GO:0005737">
    <property type="term" value="C:cytoplasm"/>
    <property type="evidence" value="ECO:0007669"/>
    <property type="project" value="UniProtKB-SubCell"/>
</dbReference>
<evidence type="ECO:0000313" key="15">
    <source>
        <dbReference type="Proteomes" id="UP000031972"/>
    </source>
</evidence>
<evidence type="ECO:0000259" key="13">
    <source>
        <dbReference type="PROSITE" id="PS50880"/>
    </source>
</evidence>
<dbReference type="PANTHER" id="PTHR39156:SF1">
    <property type="entry name" value="RIBONUCLEASE M5"/>
    <property type="match status" value="1"/>
</dbReference>
<dbReference type="CDD" id="cd01027">
    <property type="entry name" value="TOPRIM_RNase_M5_like"/>
    <property type="match status" value="1"/>
</dbReference>
<feature type="domain" description="Toprim" evidence="13">
    <location>
        <begin position="4"/>
        <end position="90"/>
    </location>
</feature>
<evidence type="ECO:0000256" key="1">
    <source>
        <dbReference type="ARBA" id="ARBA00022490"/>
    </source>
</evidence>
<reference evidence="14 15" key="1">
    <citation type="submission" date="2015-01" db="EMBL/GenBank/DDBJ databases">
        <title>Jeotgalibacillus campisalis genome sequencing.</title>
        <authorList>
            <person name="Goh K.M."/>
            <person name="Chan K.-G."/>
            <person name="Yaakop A.S."/>
            <person name="Ee R."/>
            <person name="Gan H.M."/>
            <person name="Chan C.S."/>
        </authorList>
    </citation>
    <scope>NUCLEOTIDE SEQUENCE [LARGE SCALE GENOMIC DNA]</scope>
    <source>
        <strain evidence="14 15">SF-57</strain>
    </source>
</reference>
<dbReference type="SUPFAM" id="SSF110455">
    <property type="entry name" value="Toprim domain"/>
    <property type="match status" value="1"/>
</dbReference>
<evidence type="ECO:0000256" key="4">
    <source>
        <dbReference type="ARBA" id="ARBA00022722"/>
    </source>
</evidence>
<evidence type="ECO:0000256" key="7">
    <source>
        <dbReference type="ARBA" id="ARBA00022759"/>
    </source>
</evidence>
<keyword evidence="7 11" id="KW-0255">Endonuclease</keyword>
<dbReference type="GO" id="GO:0046872">
    <property type="term" value="F:metal ion binding"/>
    <property type="evidence" value="ECO:0007669"/>
    <property type="project" value="UniProtKB-KW"/>
</dbReference>
<dbReference type="RefSeq" id="WP_041054552.1">
    <property type="nucleotide sequence ID" value="NZ_JXRR01000004.1"/>
</dbReference>
<keyword evidence="8 11" id="KW-0378">Hydrolase</keyword>
<dbReference type="FunFam" id="3.40.1360.10:FF:000006">
    <property type="entry name" value="Ribonuclease M5"/>
    <property type="match status" value="1"/>
</dbReference>
<dbReference type="EC" id="3.1.26.8" evidence="11 12"/>
<keyword evidence="10 11" id="KW-0694">RNA-binding</keyword>
<evidence type="ECO:0000256" key="11">
    <source>
        <dbReference type="HAMAP-Rule" id="MF_01469"/>
    </source>
</evidence>
<dbReference type="SMART" id="SM00493">
    <property type="entry name" value="TOPRIM"/>
    <property type="match status" value="1"/>
</dbReference>
<dbReference type="PROSITE" id="PS50880">
    <property type="entry name" value="TOPRIM"/>
    <property type="match status" value="1"/>
</dbReference>
<comment type="function">
    <text evidence="11">Required for correct processing of both the 5' and 3' ends of 5S rRNA precursor. Cleaves both sides of a double-stranded region yielding mature 5S rRNA in one step.</text>
</comment>
<dbReference type="NCBIfam" id="TIGR00334">
    <property type="entry name" value="5S_RNA_mat_M5"/>
    <property type="match status" value="1"/>
</dbReference>
<accession>A0A0C2RQB2</accession>